<evidence type="ECO:0000313" key="2">
    <source>
        <dbReference type="Proteomes" id="UP000182227"/>
    </source>
</evidence>
<proteinExistence type="predicted"/>
<gene>
    <name evidence="1" type="ORF">BN970_01768</name>
</gene>
<sequence length="364" mass="40161">MSRLRVLWLSPWMRPLARVYAEALGAAGAQVLLVTSDQHPSSDGRRDYELVLDPRPKSLPTWPDTARAALRVKDFAPDVVVSELVRDPRWLAFAPRAPRVELVHDDRPHDAGELRPGWERVLFGFRSRGSRSLAFSRYVAEQVGADEMIPLTSDLADAEVPPFVSAAHRRDFVLLGRLNGYKNIDVCLQAWQQHTAGPGWAGDNLVLVGDGEWRGSLPEHVVWQRKPFRYETVLPLLARAKGSVVHYRRASQSGVQVLSMQLGVVPIVSTAGALPEFQPAAEPAIGIDDVTVWSGRSTRSPTLTPRRRAARKPKHIIAEGIPRQSQRVRCWRCSTGLSSGEAEPQLGKTCPPPGDVECLGTLPG</sequence>
<dbReference type="AlphaFoldDB" id="A0A0U1D837"/>
<dbReference type="Gene3D" id="3.40.50.2000">
    <property type="entry name" value="Glycogen Phosphorylase B"/>
    <property type="match status" value="2"/>
</dbReference>
<dbReference type="EMBL" id="CTEF01000001">
    <property type="protein sequence ID" value="CQD09102.1"/>
    <property type="molecule type" value="Genomic_DNA"/>
</dbReference>
<dbReference type="SUPFAM" id="SSF53756">
    <property type="entry name" value="UDP-Glycosyltransferase/glycogen phosphorylase"/>
    <property type="match status" value="1"/>
</dbReference>
<organism evidence="1 2">
    <name type="scientific">Mycolicibacterium conceptionense</name>
    <dbReference type="NCBI Taxonomy" id="451644"/>
    <lineage>
        <taxon>Bacteria</taxon>
        <taxon>Bacillati</taxon>
        <taxon>Actinomycetota</taxon>
        <taxon>Actinomycetes</taxon>
        <taxon>Mycobacteriales</taxon>
        <taxon>Mycobacteriaceae</taxon>
        <taxon>Mycolicibacterium</taxon>
    </lineage>
</organism>
<dbReference type="Proteomes" id="UP000182227">
    <property type="component" value="Unassembled WGS sequence"/>
</dbReference>
<protein>
    <recommendedName>
        <fullName evidence="3">Glycosyltransferase subfamily 4-like N-terminal domain-containing protein</fullName>
    </recommendedName>
</protein>
<accession>A0A0U1D837</accession>
<evidence type="ECO:0000313" key="1">
    <source>
        <dbReference type="EMBL" id="CQD09102.1"/>
    </source>
</evidence>
<evidence type="ECO:0008006" key="3">
    <source>
        <dbReference type="Google" id="ProtNLM"/>
    </source>
</evidence>
<reference evidence="1 2" key="1">
    <citation type="submission" date="2015-03" db="EMBL/GenBank/DDBJ databases">
        <authorList>
            <person name="Murphy D."/>
        </authorList>
    </citation>
    <scope>NUCLEOTIDE SEQUENCE [LARGE SCALE GENOMIC DNA]</scope>
    <source>
        <strain evidence="1 2">D16</strain>
    </source>
</reference>
<name>A0A0U1D837_9MYCO</name>